<keyword evidence="6" id="KW-0406">Ion transport</keyword>
<evidence type="ECO:0000256" key="2">
    <source>
        <dbReference type="ARBA" id="ARBA00022448"/>
    </source>
</evidence>
<keyword evidence="4 8" id="KW-0812">Transmembrane</keyword>
<feature type="transmembrane region" description="Helical" evidence="8">
    <location>
        <begin position="255"/>
        <end position="271"/>
    </location>
</feature>
<evidence type="ECO:0000313" key="11">
    <source>
        <dbReference type="Proteomes" id="UP000248882"/>
    </source>
</evidence>
<organism evidence="10 11">
    <name type="scientific">Algoriphagus chordae</name>
    <dbReference type="NCBI Taxonomy" id="237019"/>
    <lineage>
        <taxon>Bacteria</taxon>
        <taxon>Pseudomonadati</taxon>
        <taxon>Bacteroidota</taxon>
        <taxon>Cytophagia</taxon>
        <taxon>Cytophagales</taxon>
        <taxon>Cyclobacteriaceae</taxon>
        <taxon>Algoriphagus</taxon>
    </lineage>
</organism>
<proteinExistence type="predicted"/>
<gene>
    <name evidence="10" type="ORF">LV85_04384</name>
</gene>
<accession>A0A2W7QQ56</accession>
<keyword evidence="7 8" id="KW-0472">Membrane</keyword>
<feature type="transmembrane region" description="Helical" evidence="8">
    <location>
        <begin position="199"/>
        <end position="222"/>
    </location>
</feature>
<keyword evidence="3" id="KW-0050">Antiport</keyword>
<evidence type="ECO:0000256" key="4">
    <source>
        <dbReference type="ARBA" id="ARBA00022692"/>
    </source>
</evidence>
<feature type="transmembrane region" description="Helical" evidence="8">
    <location>
        <begin position="291"/>
        <end position="310"/>
    </location>
</feature>
<sequence>MNSFIVSLFIIGLVTFSMAWMPFVSKKLKVSYSVFYMAAGILLYWLFPDYLPNPLPQENESAVLHLTELIVIISLMGAGLKIRRTFSLKNWSLPLRLVFVAMLLGIVIATLLGYFMLGLNLAASLLLAAAIAPTDPVLASDVQVSAPNEKKDPETKFALTAEAGINDGLAFPFTWLAITVASISAGSDDTLWSWFSYHFVYQIVVGLVLGFLLGKAVGYLLFTFSKKYKFLEKLDGFVALSMTLFVYGFTELLHGYGFIAVFICALALRSYEKDHEYHESMHSFTDQIERIFVVLLLMLFGGAISLGVLENLSWNMVFYVLLFLLVIRPVVGYLSLQGAAISNREKITISFFGIRGLGSIFYLAFAFHEAEFDNKDELWSMVSLMVALSILIHGLTASMAMKKIGD</sequence>
<dbReference type="OrthoDB" id="9810860at2"/>
<feature type="transmembrane region" description="Helical" evidence="8">
    <location>
        <begin position="94"/>
        <end position="117"/>
    </location>
</feature>
<dbReference type="InterPro" id="IPR006153">
    <property type="entry name" value="Cation/H_exchanger_TM"/>
</dbReference>
<keyword evidence="11" id="KW-1185">Reference proteome</keyword>
<evidence type="ECO:0000313" key="10">
    <source>
        <dbReference type="EMBL" id="PZX46017.1"/>
    </source>
</evidence>
<dbReference type="GO" id="GO:1902600">
    <property type="term" value="P:proton transmembrane transport"/>
    <property type="evidence" value="ECO:0007669"/>
    <property type="project" value="InterPro"/>
</dbReference>
<evidence type="ECO:0000259" key="9">
    <source>
        <dbReference type="Pfam" id="PF00999"/>
    </source>
</evidence>
<feature type="domain" description="Cation/H+ exchanger transmembrane" evidence="9">
    <location>
        <begin position="17"/>
        <end position="402"/>
    </location>
</feature>
<feature type="transmembrane region" description="Helical" evidence="8">
    <location>
        <begin position="348"/>
        <end position="367"/>
    </location>
</feature>
<dbReference type="AlphaFoldDB" id="A0A2W7QQ56"/>
<dbReference type="PANTHER" id="PTHR32507:SF8">
    <property type="entry name" value="CNH1P"/>
    <property type="match status" value="1"/>
</dbReference>
<dbReference type="GO" id="GO:0005886">
    <property type="term" value="C:plasma membrane"/>
    <property type="evidence" value="ECO:0007669"/>
    <property type="project" value="UniProtKB-SubCell"/>
</dbReference>
<reference evidence="10 11" key="1">
    <citation type="submission" date="2018-06" db="EMBL/GenBank/DDBJ databases">
        <title>Genomic Encyclopedia of Archaeal and Bacterial Type Strains, Phase II (KMG-II): from individual species to whole genera.</title>
        <authorList>
            <person name="Goeker M."/>
        </authorList>
    </citation>
    <scope>NUCLEOTIDE SEQUENCE [LARGE SCALE GENOMIC DNA]</scope>
    <source>
        <strain evidence="10 11">DSM 19830</strain>
    </source>
</reference>
<evidence type="ECO:0000256" key="3">
    <source>
        <dbReference type="ARBA" id="ARBA00022449"/>
    </source>
</evidence>
<evidence type="ECO:0000256" key="8">
    <source>
        <dbReference type="SAM" id="Phobius"/>
    </source>
</evidence>
<dbReference type="EMBL" id="QKZT01000036">
    <property type="protein sequence ID" value="PZX46017.1"/>
    <property type="molecule type" value="Genomic_DNA"/>
</dbReference>
<comment type="caution">
    <text evidence="10">The sequence shown here is derived from an EMBL/GenBank/DDBJ whole genome shotgun (WGS) entry which is preliminary data.</text>
</comment>
<evidence type="ECO:0000256" key="1">
    <source>
        <dbReference type="ARBA" id="ARBA00004651"/>
    </source>
</evidence>
<feature type="transmembrane region" description="Helical" evidence="8">
    <location>
        <begin position="62"/>
        <end position="82"/>
    </location>
</feature>
<dbReference type="PANTHER" id="PTHR32507">
    <property type="entry name" value="NA(+)/H(+) ANTIPORTER 1"/>
    <property type="match status" value="1"/>
</dbReference>
<evidence type="ECO:0000256" key="7">
    <source>
        <dbReference type="ARBA" id="ARBA00023136"/>
    </source>
</evidence>
<dbReference type="Pfam" id="PF00999">
    <property type="entry name" value="Na_H_Exchanger"/>
    <property type="match status" value="1"/>
</dbReference>
<name>A0A2W7QQ56_9BACT</name>
<dbReference type="Proteomes" id="UP000248882">
    <property type="component" value="Unassembled WGS sequence"/>
</dbReference>
<feature type="transmembrane region" description="Helical" evidence="8">
    <location>
        <begin position="6"/>
        <end position="23"/>
    </location>
</feature>
<comment type="subcellular location">
    <subcellularLocation>
        <location evidence="1">Cell membrane</location>
        <topology evidence="1">Multi-pass membrane protein</topology>
    </subcellularLocation>
</comment>
<keyword evidence="5 8" id="KW-1133">Transmembrane helix</keyword>
<feature type="transmembrane region" description="Helical" evidence="8">
    <location>
        <begin position="30"/>
        <end position="47"/>
    </location>
</feature>
<feature type="transmembrane region" description="Helical" evidence="8">
    <location>
        <begin position="316"/>
        <end position="336"/>
    </location>
</feature>
<evidence type="ECO:0000256" key="6">
    <source>
        <dbReference type="ARBA" id="ARBA00023065"/>
    </source>
</evidence>
<evidence type="ECO:0000256" key="5">
    <source>
        <dbReference type="ARBA" id="ARBA00022989"/>
    </source>
</evidence>
<keyword evidence="2" id="KW-0813">Transport</keyword>
<protein>
    <submittedName>
        <fullName evidence="10">NhaP-type Na+/H+ or K+/H+ antiporter</fullName>
    </submittedName>
</protein>
<dbReference type="GO" id="GO:0015297">
    <property type="term" value="F:antiporter activity"/>
    <property type="evidence" value="ECO:0007669"/>
    <property type="project" value="UniProtKB-KW"/>
</dbReference>
<feature type="transmembrane region" description="Helical" evidence="8">
    <location>
        <begin position="379"/>
        <end position="401"/>
    </location>
</feature>